<proteinExistence type="predicted"/>
<reference evidence="5" key="1">
    <citation type="submission" date="2020-05" db="EMBL/GenBank/DDBJ databases">
        <title>Chitinophaga laudate sp. nov., isolated from a tropical peat swamp.</title>
        <authorList>
            <person name="Goh C.B.S."/>
            <person name="Lee M.S."/>
            <person name="Parimannan S."/>
            <person name="Pasbakhsh P."/>
            <person name="Yule C.M."/>
            <person name="Rajandas H."/>
            <person name="Loke S."/>
            <person name="Croft L."/>
            <person name="Tan J.B.L."/>
        </authorList>
    </citation>
    <scope>NUCLEOTIDE SEQUENCE</scope>
    <source>
        <strain evidence="5">Mgbs1</strain>
        <plasmid evidence="5">MgbsP1</plasmid>
    </source>
</reference>
<comment type="subcellular location">
    <subcellularLocation>
        <location evidence="1">Cell outer membrane</location>
    </subcellularLocation>
</comment>
<dbReference type="InterPro" id="IPR036942">
    <property type="entry name" value="Beta-barrel_TonB_sf"/>
</dbReference>
<evidence type="ECO:0000259" key="4">
    <source>
        <dbReference type="Pfam" id="PF14905"/>
    </source>
</evidence>
<dbReference type="Proteomes" id="UP000281028">
    <property type="component" value="Unassembled WGS sequence"/>
</dbReference>
<feature type="domain" description="Outer membrane protein beta-barrel" evidence="4">
    <location>
        <begin position="460"/>
        <end position="783"/>
    </location>
</feature>
<geneLocation type="plasmid" evidence="5">
    <name>MgbsP1</name>
</geneLocation>
<dbReference type="EMBL" id="RIAR02000002">
    <property type="protein sequence ID" value="NSL91202.1"/>
    <property type="molecule type" value="Genomic_DNA"/>
</dbReference>
<gene>
    <name evidence="5" type="ORF">ECE50_030545</name>
</gene>
<organism evidence="5 6">
    <name type="scientific">Chitinophaga solisilvae</name>
    <dbReference type="NCBI Taxonomy" id="1233460"/>
    <lineage>
        <taxon>Bacteria</taxon>
        <taxon>Pseudomonadati</taxon>
        <taxon>Bacteroidota</taxon>
        <taxon>Chitinophagia</taxon>
        <taxon>Chitinophagales</taxon>
        <taxon>Chitinophagaceae</taxon>
        <taxon>Chitinophaga</taxon>
    </lineage>
</organism>
<evidence type="ECO:0000256" key="1">
    <source>
        <dbReference type="ARBA" id="ARBA00004442"/>
    </source>
</evidence>
<keyword evidence="3" id="KW-0998">Cell outer membrane</keyword>
<evidence type="ECO:0000256" key="3">
    <source>
        <dbReference type="ARBA" id="ARBA00023237"/>
    </source>
</evidence>
<dbReference type="AlphaFoldDB" id="A0A3S1DR90"/>
<dbReference type="Pfam" id="PF14905">
    <property type="entry name" value="OMP_b-brl_3"/>
    <property type="match status" value="1"/>
</dbReference>
<keyword evidence="6" id="KW-1185">Reference proteome</keyword>
<evidence type="ECO:0000313" key="6">
    <source>
        <dbReference type="Proteomes" id="UP000281028"/>
    </source>
</evidence>
<sequence length="927" mass="103931">MKKILSFIFCLTVINLCYGQQAVIKGNVTDTLNHVKLSNAVVALLQAKDSILVTFTRSAATGNFQLDNIPAGKYLLLITYPSFADYVEPVTLSDTSVHNTGSIMLTLRSRLLHEVVIQQKVAAIKIKGDTTEFNADSYKTQANANVEDLLKKLPGIQVDNKGQITAQGEKVKKVLVDGEEFFGDDPTLVTKNLRADMVDKVQLFDKKSDQAAFTGVDDGQAAKTINLKLKENKKNGYFGKISTGAGLDGFHETSAMLNMFRGKMKFSAYGIVSNTGKMGLDWNEREKYGQGMADQFTPDGSGDLVFNGTATDDMQDWSGKYEGKGYPLVQTGGLHFNNKWNADKNNINGNLKTMQLYMDGNSVTNTQNIMPDNTTTFRNVRESFNNSIMRNSLNGFYERQLDSSSSLTIRMDGGLDHKITNSRFASEFIGADSALVNQNERRYNAKSDISTLSSNILWRKKLKKQGRTLSLNFSENYSRTKGDGFLDSKTDYFANNAVDSTQHTDQYKTTNNESINVNGNITYTEPLSPKSSLMASYGINITNSHSSHNSFNKADGKYALLDSTFSNDYAFNMLTHKGGLFYVFNAKKLRINIGGNVGLTGYDQQDRYQGSTRRRDFVNWFPAATLRYTFSQQRRLNFSYNGNTGQPSINQLQPLRSNEDEQNVYIGNPDLKPSFRNNFRITYSDYKVISERNLWISLMYNTSSNDFSDYTTIDAKGRRTTQAVNVNGNQNAGMDMTMGWRIKGTPHTIGYNLTNNYYRNVNFIEGQQNITRSFNGNGSIYFMSSKEKVYEAYAQAEARFNTSTSSVQKSIRTDYWTYTFTYSMDLFLPWKLVLHSEANYNIRQKTAVFTGNNNACILNAGLMKKFGKKEALQAGISVNDMLNQNIGFSRSVNSNYITQNTWSSIGRYGMLSVTWNFNKAGGAASKD</sequence>
<dbReference type="SUPFAM" id="SSF56935">
    <property type="entry name" value="Porins"/>
    <property type="match status" value="1"/>
</dbReference>
<protein>
    <submittedName>
        <fullName evidence="5">Outer membrane beta-barrel protein</fullName>
    </submittedName>
</protein>
<keyword evidence="5" id="KW-0614">Plasmid</keyword>
<name>A0A3S1DR90_9BACT</name>
<keyword evidence="2" id="KW-0472">Membrane</keyword>
<evidence type="ECO:0000313" key="5">
    <source>
        <dbReference type="EMBL" id="NSL91202.1"/>
    </source>
</evidence>
<dbReference type="Gene3D" id="2.60.40.1120">
    <property type="entry name" value="Carboxypeptidase-like, regulatory domain"/>
    <property type="match status" value="1"/>
</dbReference>
<dbReference type="GO" id="GO:0009279">
    <property type="term" value="C:cell outer membrane"/>
    <property type="evidence" value="ECO:0007669"/>
    <property type="project" value="UniProtKB-SubCell"/>
</dbReference>
<dbReference type="Gene3D" id="2.40.170.20">
    <property type="entry name" value="TonB-dependent receptor, beta-barrel domain"/>
    <property type="match status" value="1"/>
</dbReference>
<dbReference type="SUPFAM" id="SSF49478">
    <property type="entry name" value="Cna protein B-type domain"/>
    <property type="match status" value="1"/>
</dbReference>
<dbReference type="InterPro" id="IPR041700">
    <property type="entry name" value="OMP_b-brl_3"/>
</dbReference>
<comment type="caution">
    <text evidence="5">The sequence shown here is derived from an EMBL/GenBank/DDBJ whole genome shotgun (WGS) entry which is preliminary data.</text>
</comment>
<accession>A0A3S1DR90</accession>
<dbReference type="OrthoDB" id="606930at2"/>
<dbReference type="Pfam" id="PF13620">
    <property type="entry name" value="CarboxypepD_reg"/>
    <property type="match status" value="1"/>
</dbReference>
<evidence type="ECO:0000256" key="2">
    <source>
        <dbReference type="ARBA" id="ARBA00023136"/>
    </source>
</evidence>